<reference evidence="3 4" key="1">
    <citation type="submission" date="2024-09" db="EMBL/GenBank/DDBJ databases">
        <title>The Natural Products Discovery Center: Release of the First 8490 Sequenced Strains for Exploring Actinobacteria Biosynthetic Diversity.</title>
        <authorList>
            <person name="Kalkreuter E."/>
            <person name="Kautsar S.A."/>
            <person name="Yang D."/>
            <person name="Bader C.D."/>
            <person name="Teijaro C.N."/>
            <person name="Fluegel L."/>
            <person name="Davis C.M."/>
            <person name="Simpson J.R."/>
            <person name="Lauterbach L."/>
            <person name="Steele A.D."/>
            <person name="Gui C."/>
            <person name="Meng S."/>
            <person name="Li G."/>
            <person name="Viehrig K."/>
            <person name="Ye F."/>
            <person name="Su P."/>
            <person name="Kiefer A.F."/>
            <person name="Nichols A."/>
            <person name="Cepeda A.J."/>
            <person name="Yan W."/>
            <person name="Fan B."/>
            <person name="Jiang Y."/>
            <person name="Adhikari A."/>
            <person name="Zheng C.-J."/>
            <person name="Schuster L."/>
            <person name="Cowan T.M."/>
            <person name="Smanski M.J."/>
            <person name="Chevrette M.G."/>
            <person name="De Carvalho L.P.S."/>
            <person name="Shen B."/>
        </authorList>
    </citation>
    <scope>NUCLEOTIDE SEQUENCE [LARGE SCALE GENOMIC DNA]</scope>
    <source>
        <strain evidence="3 4">NPDC058328</strain>
    </source>
</reference>
<evidence type="ECO:0000313" key="3">
    <source>
        <dbReference type="EMBL" id="MFF1272423.1"/>
    </source>
</evidence>
<evidence type="ECO:0000259" key="2">
    <source>
        <dbReference type="Pfam" id="PF00501"/>
    </source>
</evidence>
<proteinExistence type="predicted"/>
<feature type="domain" description="AMP-dependent synthetase/ligase" evidence="2">
    <location>
        <begin position="44"/>
        <end position="102"/>
    </location>
</feature>
<organism evidence="3 4">
    <name type="scientific">Streptomyces marokkonensis</name>
    <dbReference type="NCBI Taxonomy" id="324855"/>
    <lineage>
        <taxon>Bacteria</taxon>
        <taxon>Bacillati</taxon>
        <taxon>Actinomycetota</taxon>
        <taxon>Actinomycetes</taxon>
        <taxon>Kitasatosporales</taxon>
        <taxon>Streptomycetaceae</taxon>
        <taxon>Streptomyces</taxon>
    </lineage>
</organism>
<dbReference type="EMBL" id="JBHVZQ010000002">
    <property type="protein sequence ID" value="MFF1272423.1"/>
    <property type="molecule type" value="Genomic_DNA"/>
</dbReference>
<dbReference type="Proteomes" id="UP001601627">
    <property type="component" value="Unassembled WGS sequence"/>
</dbReference>
<protein>
    <submittedName>
        <fullName evidence="3">AMP-binding protein</fullName>
    </submittedName>
</protein>
<sequence length="103" mass="11400">MPVAPLGSGRQQRGHPLPQVVRNKTSDTLPTKIAEHKTRSSTHSETISYLAAGATVVLMPGFTPQRALSAVQRHRATHMWLVPQMLRFMFQARASHRADLSSC</sequence>
<dbReference type="RefSeq" id="WP_388232839.1">
    <property type="nucleotide sequence ID" value="NZ_JBHVZQ010000002.1"/>
</dbReference>
<keyword evidence="4" id="KW-1185">Reference proteome</keyword>
<accession>A0ABW6PZP1</accession>
<name>A0ABW6PZP1_9ACTN</name>
<gene>
    <name evidence="3" type="ORF">ACFVZC_03195</name>
</gene>
<dbReference type="SUPFAM" id="SSF56801">
    <property type="entry name" value="Acetyl-CoA synthetase-like"/>
    <property type="match status" value="1"/>
</dbReference>
<dbReference type="InterPro" id="IPR000873">
    <property type="entry name" value="AMP-dep_synth/lig_dom"/>
</dbReference>
<dbReference type="InterPro" id="IPR042099">
    <property type="entry name" value="ANL_N_sf"/>
</dbReference>
<dbReference type="Gene3D" id="3.40.50.12780">
    <property type="entry name" value="N-terminal domain of ligase-like"/>
    <property type="match status" value="1"/>
</dbReference>
<evidence type="ECO:0000256" key="1">
    <source>
        <dbReference type="SAM" id="MobiDB-lite"/>
    </source>
</evidence>
<feature type="region of interest" description="Disordered" evidence="1">
    <location>
        <begin position="1"/>
        <end position="44"/>
    </location>
</feature>
<evidence type="ECO:0000313" key="4">
    <source>
        <dbReference type="Proteomes" id="UP001601627"/>
    </source>
</evidence>
<comment type="caution">
    <text evidence="3">The sequence shown here is derived from an EMBL/GenBank/DDBJ whole genome shotgun (WGS) entry which is preliminary data.</text>
</comment>
<dbReference type="Pfam" id="PF00501">
    <property type="entry name" value="AMP-binding"/>
    <property type="match status" value="1"/>
</dbReference>